<dbReference type="EMBL" id="JAUEPT010000002">
    <property type="protein sequence ID" value="KAK0454440.1"/>
    <property type="molecule type" value="Genomic_DNA"/>
</dbReference>
<keyword evidence="2" id="KW-1185">Reference proteome</keyword>
<sequence length="304" mass="34125">MNKGPPDPDVRGTRRKVLNEGGTELKPRLISGNRRNNLFPFPHHAFASYHLFFAPKHLLSPLPWREYEGISLSSVSEYKPLIGATGGGLATLVVTFELRRFYCPVMKFVHCHRLRKTQEGHMIPRQYVLSDDYGVASPMTSIGETCSKDDGDDSDQFYDDASKPFRKWFWGKSPPGLSAEHNISTSRYGDFSAIDQPIKLYNKGCPDRETQRRRHERLCHWVKPFELSSQKNSGTPDLGIRTRNFLHGGSYSGSSTSKFQDLSNVGSTDMNGFIVPSCLLRTITAPLPLQRTSGPGIECGANER</sequence>
<comment type="caution">
    <text evidence="1">The sequence shown here is derived from an EMBL/GenBank/DDBJ whole genome shotgun (WGS) entry which is preliminary data.</text>
</comment>
<protein>
    <submittedName>
        <fullName evidence="1">Uncharacterized protein</fullName>
    </submittedName>
</protein>
<organism evidence="1 2">
    <name type="scientific">Armillaria borealis</name>
    <dbReference type="NCBI Taxonomy" id="47425"/>
    <lineage>
        <taxon>Eukaryota</taxon>
        <taxon>Fungi</taxon>
        <taxon>Dikarya</taxon>
        <taxon>Basidiomycota</taxon>
        <taxon>Agaricomycotina</taxon>
        <taxon>Agaricomycetes</taxon>
        <taxon>Agaricomycetidae</taxon>
        <taxon>Agaricales</taxon>
        <taxon>Marasmiineae</taxon>
        <taxon>Physalacriaceae</taxon>
        <taxon>Armillaria</taxon>
    </lineage>
</organism>
<reference evidence="1" key="1">
    <citation type="submission" date="2023-06" db="EMBL/GenBank/DDBJ databases">
        <authorList>
            <consortium name="Lawrence Berkeley National Laboratory"/>
            <person name="Ahrendt S."/>
            <person name="Sahu N."/>
            <person name="Indic B."/>
            <person name="Wong-Bajracharya J."/>
            <person name="Merenyi Z."/>
            <person name="Ke H.-M."/>
            <person name="Monk M."/>
            <person name="Kocsube S."/>
            <person name="Drula E."/>
            <person name="Lipzen A."/>
            <person name="Balint B."/>
            <person name="Henrissat B."/>
            <person name="Andreopoulos B."/>
            <person name="Martin F.M."/>
            <person name="Harder C.B."/>
            <person name="Rigling D."/>
            <person name="Ford K.L."/>
            <person name="Foster G.D."/>
            <person name="Pangilinan J."/>
            <person name="Papanicolaou A."/>
            <person name="Barry K."/>
            <person name="LaButti K."/>
            <person name="Viragh M."/>
            <person name="Koriabine M."/>
            <person name="Yan M."/>
            <person name="Riley R."/>
            <person name="Champramary S."/>
            <person name="Plett K.L."/>
            <person name="Tsai I.J."/>
            <person name="Slot J."/>
            <person name="Sipos G."/>
            <person name="Plett J."/>
            <person name="Nagy L.G."/>
            <person name="Grigoriev I.V."/>
        </authorList>
    </citation>
    <scope>NUCLEOTIDE SEQUENCE</scope>
    <source>
        <strain evidence="1">FPL87.14</strain>
    </source>
</reference>
<proteinExistence type="predicted"/>
<evidence type="ECO:0000313" key="1">
    <source>
        <dbReference type="EMBL" id="KAK0454440.1"/>
    </source>
</evidence>
<gene>
    <name evidence="1" type="ORF">EV421DRAFT_1729640</name>
</gene>
<evidence type="ECO:0000313" key="2">
    <source>
        <dbReference type="Proteomes" id="UP001175226"/>
    </source>
</evidence>
<name>A0AA39K6Q3_9AGAR</name>
<dbReference type="Proteomes" id="UP001175226">
    <property type="component" value="Unassembled WGS sequence"/>
</dbReference>
<dbReference type="AlphaFoldDB" id="A0AA39K6Q3"/>
<accession>A0AA39K6Q3</accession>